<evidence type="ECO:0000313" key="3">
    <source>
        <dbReference type="EMBL" id="QEH36417.1"/>
    </source>
</evidence>
<dbReference type="OrthoDB" id="8241751at2"/>
<evidence type="ECO:0000256" key="1">
    <source>
        <dbReference type="SAM" id="MobiDB-lite"/>
    </source>
</evidence>
<dbReference type="Pfam" id="PF03050">
    <property type="entry name" value="DDE_Tnp_IS66"/>
    <property type="match status" value="1"/>
</dbReference>
<dbReference type="InterPro" id="IPR004291">
    <property type="entry name" value="Transposase_IS66_central"/>
</dbReference>
<accession>A0A5B9W7U5</accession>
<gene>
    <name evidence="3" type="ORF">OJF2_49810</name>
</gene>
<dbReference type="PANTHER" id="PTHR33678:SF2">
    <property type="match status" value="1"/>
</dbReference>
<reference evidence="3 4" key="1">
    <citation type="submission" date="2019-08" db="EMBL/GenBank/DDBJ databases">
        <title>Deep-cultivation of Planctomycetes and their phenomic and genomic characterization uncovers novel biology.</title>
        <authorList>
            <person name="Wiegand S."/>
            <person name="Jogler M."/>
            <person name="Boedeker C."/>
            <person name="Pinto D."/>
            <person name="Vollmers J."/>
            <person name="Rivas-Marin E."/>
            <person name="Kohn T."/>
            <person name="Peeters S.H."/>
            <person name="Heuer A."/>
            <person name="Rast P."/>
            <person name="Oberbeckmann S."/>
            <person name="Bunk B."/>
            <person name="Jeske O."/>
            <person name="Meyerdierks A."/>
            <person name="Storesund J.E."/>
            <person name="Kallscheuer N."/>
            <person name="Luecker S."/>
            <person name="Lage O.M."/>
            <person name="Pohl T."/>
            <person name="Merkel B.J."/>
            <person name="Hornburger P."/>
            <person name="Mueller R.-W."/>
            <person name="Bruemmer F."/>
            <person name="Labrenz M."/>
            <person name="Spormann A.M."/>
            <person name="Op den Camp H."/>
            <person name="Overmann J."/>
            <person name="Amann R."/>
            <person name="Jetten M.S.M."/>
            <person name="Mascher T."/>
            <person name="Medema M.H."/>
            <person name="Devos D.P."/>
            <person name="Kaster A.-K."/>
            <person name="Ovreas L."/>
            <person name="Rohde M."/>
            <person name="Galperin M.Y."/>
            <person name="Jogler C."/>
        </authorList>
    </citation>
    <scope>NUCLEOTIDE SEQUENCE [LARGE SCALE GENOMIC DNA]</scope>
    <source>
        <strain evidence="3 4">OJF2</strain>
    </source>
</reference>
<organism evidence="3 4">
    <name type="scientific">Aquisphaera giovannonii</name>
    <dbReference type="NCBI Taxonomy" id="406548"/>
    <lineage>
        <taxon>Bacteria</taxon>
        <taxon>Pseudomonadati</taxon>
        <taxon>Planctomycetota</taxon>
        <taxon>Planctomycetia</taxon>
        <taxon>Isosphaerales</taxon>
        <taxon>Isosphaeraceae</taxon>
        <taxon>Aquisphaera</taxon>
    </lineage>
</organism>
<dbReference type="InterPro" id="IPR052344">
    <property type="entry name" value="Transposase-related"/>
</dbReference>
<dbReference type="KEGG" id="agv:OJF2_49810"/>
<dbReference type="EMBL" id="CP042997">
    <property type="protein sequence ID" value="QEH36417.1"/>
    <property type="molecule type" value="Genomic_DNA"/>
</dbReference>
<dbReference type="Proteomes" id="UP000324233">
    <property type="component" value="Chromosome"/>
</dbReference>
<feature type="domain" description="Transposase IS66 central" evidence="2">
    <location>
        <begin position="156"/>
        <end position="425"/>
    </location>
</feature>
<evidence type="ECO:0000259" key="2">
    <source>
        <dbReference type="Pfam" id="PF03050"/>
    </source>
</evidence>
<dbReference type="PANTHER" id="PTHR33678">
    <property type="entry name" value="BLL1576 PROTEIN"/>
    <property type="match status" value="1"/>
</dbReference>
<dbReference type="NCBIfam" id="NF033517">
    <property type="entry name" value="transpos_IS66"/>
    <property type="match status" value="1"/>
</dbReference>
<dbReference type="RefSeq" id="WP_148596106.1">
    <property type="nucleotide sequence ID" value="NZ_CP042997.1"/>
</dbReference>
<name>A0A5B9W7U5_9BACT</name>
<keyword evidence="4" id="KW-1185">Reference proteome</keyword>
<dbReference type="AlphaFoldDB" id="A0A5B9W7U5"/>
<sequence>MTDADLADLGRDELVALILKQAAAIEALRAEIEALKRSGKRQAAPFSKGSRVEDPKRPGRKAGQGMFKRREAPTPEQLSEPPIEVPVDRPACPACGGELAFERVEEASVTDLPEVIRPRVRLFRVAVHRCGDCGATARGRHPDLAADQRGATAHSLGPRLLAAAHHLHYRLGVPVRKLPELLRALAGATLTQGAITRDALKGAAAAVGSRYAELCDSVRGSAWCHTDDTGWRQGGSPRWLMAFVTDTVTVYQVRQRHRNEEVRERIPADYEGTMITDRGTTYDAAELSAIRRQVCLAHVLRSISEVTEAKAGRARWFGSELKGLLRRALELWHERRAGPPTADYAARVGRAKIDIAWHLRDRRLADRDNRRLLEGLGRCYRAGSLVRFLDDPSIEPTNNRAERALRPAVIARKVSHCTKNARGTRAFEAWTSVLATLSRALSGPELLDAVVQLVHPTTPGLA</sequence>
<feature type="region of interest" description="Disordered" evidence="1">
    <location>
        <begin position="39"/>
        <end position="89"/>
    </location>
</feature>
<protein>
    <submittedName>
        <fullName evidence="3">Transposase IS66 family protein</fullName>
    </submittedName>
</protein>
<evidence type="ECO:0000313" key="4">
    <source>
        <dbReference type="Proteomes" id="UP000324233"/>
    </source>
</evidence>
<proteinExistence type="predicted"/>